<keyword evidence="1" id="KW-0677">Repeat</keyword>
<accession>A0AA39D8C4</accession>
<comment type="caution">
    <text evidence="4">The sequence shown here is derived from an EMBL/GenBank/DDBJ whole genome shotgun (WGS) entry which is preliminary data.</text>
</comment>
<protein>
    <recommendedName>
        <fullName evidence="3">EF-hand domain-containing protein</fullName>
    </recommendedName>
</protein>
<keyword evidence="5" id="KW-1185">Reference proteome</keyword>
<dbReference type="PANTHER" id="PTHR23050">
    <property type="entry name" value="CALCIUM BINDING PROTEIN"/>
    <property type="match status" value="1"/>
</dbReference>
<evidence type="ECO:0000256" key="1">
    <source>
        <dbReference type="ARBA" id="ARBA00022737"/>
    </source>
</evidence>
<evidence type="ECO:0000313" key="5">
    <source>
        <dbReference type="Proteomes" id="UP001168098"/>
    </source>
</evidence>
<dbReference type="GO" id="GO:0005509">
    <property type="term" value="F:calcium ion binding"/>
    <property type="evidence" value="ECO:0007669"/>
    <property type="project" value="InterPro"/>
</dbReference>
<name>A0AA39D8C4_VITRO</name>
<dbReference type="InterPro" id="IPR011992">
    <property type="entry name" value="EF-hand-dom_pair"/>
</dbReference>
<dbReference type="AlphaFoldDB" id="A0AA39D8C4"/>
<feature type="domain" description="EF-hand" evidence="3">
    <location>
        <begin position="64"/>
        <end position="89"/>
    </location>
</feature>
<evidence type="ECO:0000256" key="2">
    <source>
        <dbReference type="ARBA" id="ARBA00022837"/>
    </source>
</evidence>
<reference evidence="4 5" key="1">
    <citation type="journal article" date="2023" name="BMC Biotechnol.">
        <title>Vitis rotundifolia cv Carlos genome sequencing.</title>
        <authorList>
            <person name="Huff M."/>
            <person name="Hulse-Kemp A."/>
            <person name="Scheffler B."/>
            <person name="Youngblood R."/>
            <person name="Simpson S."/>
            <person name="Babiker E."/>
            <person name="Staton M."/>
        </authorList>
    </citation>
    <scope>NUCLEOTIDE SEQUENCE [LARGE SCALE GENOMIC DNA]</scope>
    <source>
        <tissue evidence="4">Leaf</tissue>
    </source>
</reference>
<dbReference type="InterPro" id="IPR002048">
    <property type="entry name" value="EF_hand_dom"/>
</dbReference>
<evidence type="ECO:0000313" key="4">
    <source>
        <dbReference type="EMBL" id="KAJ9674439.1"/>
    </source>
</evidence>
<proteinExistence type="predicted"/>
<dbReference type="InterPro" id="IPR050145">
    <property type="entry name" value="Centrin_CML-like"/>
</dbReference>
<dbReference type="SMART" id="SM00054">
    <property type="entry name" value="EFh"/>
    <property type="match status" value="1"/>
</dbReference>
<feature type="domain" description="EF-hand" evidence="3">
    <location>
        <begin position="18"/>
        <end position="53"/>
    </location>
</feature>
<dbReference type="Gene3D" id="1.10.238.10">
    <property type="entry name" value="EF-hand"/>
    <property type="match status" value="1"/>
</dbReference>
<organism evidence="4 5">
    <name type="scientific">Vitis rotundifolia</name>
    <name type="common">Muscadine grape</name>
    <dbReference type="NCBI Taxonomy" id="103349"/>
    <lineage>
        <taxon>Eukaryota</taxon>
        <taxon>Viridiplantae</taxon>
        <taxon>Streptophyta</taxon>
        <taxon>Embryophyta</taxon>
        <taxon>Tracheophyta</taxon>
        <taxon>Spermatophyta</taxon>
        <taxon>Magnoliopsida</taxon>
        <taxon>eudicotyledons</taxon>
        <taxon>Gunneridae</taxon>
        <taxon>Pentapetalae</taxon>
        <taxon>rosids</taxon>
        <taxon>Vitales</taxon>
        <taxon>Vitaceae</taxon>
        <taxon>Viteae</taxon>
        <taxon>Vitis</taxon>
    </lineage>
</organism>
<gene>
    <name evidence="4" type="ORF">PVL29_023783</name>
</gene>
<dbReference type="EMBL" id="JARBHA010000018">
    <property type="protein sequence ID" value="KAJ9674439.1"/>
    <property type="molecule type" value="Genomic_DNA"/>
</dbReference>
<dbReference type="SUPFAM" id="SSF47473">
    <property type="entry name" value="EF-hand"/>
    <property type="match status" value="1"/>
</dbReference>
<dbReference type="PROSITE" id="PS50222">
    <property type="entry name" value="EF_HAND_2"/>
    <property type="match status" value="2"/>
</dbReference>
<dbReference type="InterPro" id="IPR018247">
    <property type="entry name" value="EF_Hand_1_Ca_BS"/>
</dbReference>
<evidence type="ECO:0000259" key="3">
    <source>
        <dbReference type="PROSITE" id="PS50222"/>
    </source>
</evidence>
<dbReference type="Proteomes" id="UP001168098">
    <property type="component" value="Unassembled WGS sequence"/>
</dbReference>
<dbReference type="PROSITE" id="PS00018">
    <property type="entry name" value="EF_HAND_1"/>
    <property type="match status" value="2"/>
</dbReference>
<sequence>MAIKTYYRCLSGNGDREMTMQEFKKWLKKYDADKDGRISKDELRDAILATGGWFTRWKSRKGVRSADVNGDGFIDAHEIENLVEFAKTHLRVKIVEF</sequence>
<dbReference type="CDD" id="cd00051">
    <property type="entry name" value="EFh"/>
    <property type="match status" value="1"/>
</dbReference>
<dbReference type="Pfam" id="PF13202">
    <property type="entry name" value="EF-hand_5"/>
    <property type="match status" value="2"/>
</dbReference>
<keyword evidence="2" id="KW-0106">Calcium</keyword>